<evidence type="ECO:0000313" key="2">
    <source>
        <dbReference type="Proteomes" id="UP001172155"/>
    </source>
</evidence>
<dbReference type="EMBL" id="JAUKUD010000003">
    <property type="protein sequence ID" value="KAK0750295.1"/>
    <property type="molecule type" value="Genomic_DNA"/>
</dbReference>
<dbReference type="AlphaFoldDB" id="A0AA40F320"/>
<gene>
    <name evidence="1" type="ORF">B0T18DRAFT_124710</name>
</gene>
<reference evidence="1" key="1">
    <citation type="submission" date="2023-06" db="EMBL/GenBank/DDBJ databases">
        <title>Genome-scale phylogeny and comparative genomics of the fungal order Sordariales.</title>
        <authorList>
            <consortium name="Lawrence Berkeley National Laboratory"/>
            <person name="Hensen N."/>
            <person name="Bonometti L."/>
            <person name="Westerberg I."/>
            <person name="Brannstrom I.O."/>
            <person name="Guillou S."/>
            <person name="Cros-Aarteil S."/>
            <person name="Calhoun S."/>
            <person name="Haridas S."/>
            <person name="Kuo A."/>
            <person name="Mondo S."/>
            <person name="Pangilinan J."/>
            <person name="Riley R."/>
            <person name="LaButti K."/>
            <person name="Andreopoulos B."/>
            <person name="Lipzen A."/>
            <person name="Chen C."/>
            <person name="Yanf M."/>
            <person name="Daum C."/>
            <person name="Ng V."/>
            <person name="Clum A."/>
            <person name="Steindorff A."/>
            <person name="Ohm R."/>
            <person name="Martin F."/>
            <person name="Silar P."/>
            <person name="Natvig D."/>
            <person name="Lalanne C."/>
            <person name="Gautier V."/>
            <person name="Ament-velasquez S.L."/>
            <person name="Kruys A."/>
            <person name="Hutchinson M.I."/>
            <person name="Powell A.J."/>
            <person name="Barry K."/>
            <person name="Miller A.N."/>
            <person name="Grigoriev I.V."/>
            <person name="Debuchy R."/>
            <person name="Gladieux P."/>
            <person name="Thoren M.H."/>
            <person name="Johannesson H."/>
        </authorList>
    </citation>
    <scope>NUCLEOTIDE SEQUENCE</scope>
    <source>
        <strain evidence="1">SMH3187-1</strain>
    </source>
</reference>
<accession>A0AA40F320</accession>
<keyword evidence="2" id="KW-1185">Reference proteome</keyword>
<comment type="caution">
    <text evidence="1">The sequence shown here is derived from an EMBL/GenBank/DDBJ whole genome shotgun (WGS) entry which is preliminary data.</text>
</comment>
<organism evidence="1 2">
    <name type="scientific">Schizothecium vesticola</name>
    <dbReference type="NCBI Taxonomy" id="314040"/>
    <lineage>
        <taxon>Eukaryota</taxon>
        <taxon>Fungi</taxon>
        <taxon>Dikarya</taxon>
        <taxon>Ascomycota</taxon>
        <taxon>Pezizomycotina</taxon>
        <taxon>Sordariomycetes</taxon>
        <taxon>Sordariomycetidae</taxon>
        <taxon>Sordariales</taxon>
        <taxon>Schizotheciaceae</taxon>
        <taxon>Schizothecium</taxon>
    </lineage>
</organism>
<evidence type="ECO:0000313" key="1">
    <source>
        <dbReference type="EMBL" id="KAK0750295.1"/>
    </source>
</evidence>
<dbReference type="Proteomes" id="UP001172155">
    <property type="component" value="Unassembled WGS sequence"/>
</dbReference>
<sequence length="92" mass="10247">MLTMLVAVGVVRLEARVWNLGMSRSFGCAQYGTGVDWSLLSAVYRKRIPFLTTTPNLMLVFSGETLGLMVVGPQFSFCLERREGENLSPHHV</sequence>
<proteinExistence type="predicted"/>
<name>A0AA40F320_9PEZI</name>
<protein>
    <submittedName>
        <fullName evidence="1">Uncharacterized protein</fullName>
    </submittedName>
</protein>